<comment type="caution">
    <text evidence="1">The sequence shown here is derived from an EMBL/GenBank/DDBJ whole genome shotgun (WGS) entry which is preliminary data.</text>
</comment>
<evidence type="ECO:0000313" key="2">
    <source>
        <dbReference type="Proteomes" id="UP001458880"/>
    </source>
</evidence>
<evidence type="ECO:0000313" key="1">
    <source>
        <dbReference type="EMBL" id="KAK9747198.1"/>
    </source>
</evidence>
<proteinExistence type="predicted"/>
<dbReference type="EMBL" id="JASPKY010000033">
    <property type="protein sequence ID" value="KAK9747198.1"/>
    <property type="molecule type" value="Genomic_DNA"/>
</dbReference>
<name>A0AAW1MNU2_POPJA</name>
<dbReference type="AlphaFoldDB" id="A0AAW1MNU2"/>
<reference evidence="1 2" key="1">
    <citation type="journal article" date="2024" name="BMC Genomics">
        <title>De novo assembly and annotation of Popillia japonica's genome with initial clues to its potential as an invasive pest.</title>
        <authorList>
            <person name="Cucini C."/>
            <person name="Boschi S."/>
            <person name="Funari R."/>
            <person name="Cardaioli E."/>
            <person name="Iannotti N."/>
            <person name="Marturano G."/>
            <person name="Paoli F."/>
            <person name="Bruttini M."/>
            <person name="Carapelli A."/>
            <person name="Frati F."/>
            <person name="Nardi F."/>
        </authorList>
    </citation>
    <scope>NUCLEOTIDE SEQUENCE [LARGE SCALE GENOMIC DNA]</scope>
    <source>
        <strain evidence="1">DMR45628</strain>
    </source>
</reference>
<dbReference type="Proteomes" id="UP001458880">
    <property type="component" value="Unassembled WGS sequence"/>
</dbReference>
<organism evidence="1 2">
    <name type="scientific">Popillia japonica</name>
    <name type="common">Japanese beetle</name>
    <dbReference type="NCBI Taxonomy" id="7064"/>
    <lineage>
        <taxon>Eukaryota</taxon>
        <taxon>Metazoa</taxon>
        <taxon>Ecdysozoa</taxon>
        <taxon>Arthropoda</taxon>
        <taxon>Hexapoda</taxon>
        <taxon>Insecta</taxon>
        <taxon>Pterygota</taxon>
        <taxon>Neoptera</taxon>
        <taxon>Endopterygota</taxon>
        <taxon>Coleoptera</taxon>
        <taxon>Polyphaga</taxon>
        <taxon>Scarabaeiformia</taxon>
        <taxon>Scarabaeidae</taxon>
        <taxon>Rutelinae</taxon>
        <taxon>Popillia</taxon>
    </lineage>
</organism>
<accession>A0AAW1MNU2</accession>
<sequence>MIDNIPLNKLVSPSSPHAKLLPLEDLLIEDTIKIGTTLPTFQDDKNPYLIERTLNEISTKDALRTKTSRSGYYRILRSYTPGDISNLLTSRSGYYRILRSYTPGDISNLLLRLEDEKLLLITGQPGIGNCCSY</sequence>
<protein>
    <submittedName>
        <fullName evidence="1">Uncharacterized protein</fullName>
    </submittedName>
</protein>
<gene>
    <name evidence="1" type="ORF">QE152_g5539</name>
</gene>
<keyword evidence="2" id="KW-1185">Reference proteome</keyword>